<protein>
    <submittedName>
        <fullName evidence="1">Uncharacterized protein</fullName>
    </submittedName>
</protein>
<dbReference type="Proteomes" id="UP001529510">
    <property type="component" value="Unassembled WGS sequence"/>
</dbReference>
<dbReference type="AlphaFoldDB" id="A0ABD0N740"/>
<dbReference type="PANTHER" id="PTHR16165">
    <property type="entry name" value="NXPE FAMILY MEMBER"/>
    <property type="match status" value="1"/>
</dbReference>
<gene>
    <name evidence="1" type="ORF">M9458_048663</name>
</gene>
<feature type="non-terminal residue" evidence="1">
    <location>
        <position position="84"/>
    </location>
</feature>
<name>A0ABD0N740_CIRMR</name>
<dbReference type="PANTHER" id="PTHR16165:SF23">
    <property type="entry name" value="NEUREXOPHILIN AND PC-ESTERASE DOMAIN FAMILY, MEMBER 5"/>
    <property type="match status" value="1"/>
</dbReference>
<sequence>MGISDEEWERLQKALEWPDPDQEITHLNLSTSPVHSTFSIVGLKKSYEVGDSISVIITARDHNNNLKTYGGDFFKAKLFNSELK</sequence>
<accession>A0ABD0N740</accession>
<dbReference type="EMBL" id="JAMKFB020000024">
    <property type="protein sequence ID" value="KAL0157417.1"/>
    <property type="molecule type" value="Genomic_DNA"/>
</dbReference>
<reference evidence="1 2" key="1">
    <citation type="submission" date="2024-05" db="EMBL/GenBank/DDBJ databases">
        <title>Genome sequencing and assembly of Indian major carp, Cirrhinus mrigala (Hamilton, 1822).</title>
        <authorList>
            <person name="Mohindra V."/>
            <person name="Chowdhury L.M."/>
            <person name="Lal K."/>
            <person name="Jena J.K."/>
        </authorList>
    </citation>
    <scope>NUCLEOTIDE SEQUENCE [LARGE SCALE GENOMIC DNA]</scope>
    <source>
        <strain evidence="1">CM1030</strain>
        <tissue evidence="1">Blood</tissue>
    </source>
</reference>
<proteinExistence type="predicted"/>
<evidence type="ECO:0000313" key="1">
    <source>
        <dbReference type="EMBL" id="KAL0157417.1"/>
    </source>
</evidence>
<comment type="caution">
    <text evidence="1">The sequence shown here is derived from an EMBL/GenBank/DDBJ whole genome shotgun (WGS) entry which is preliminary data.</text>
</comment>
<organism evidence="1 2">
    <name type="scientific">Cirrhinus mrigala</name>
    <name type="common">Mrigala</name>
    <dbReference type="NCBI Taxonomy" id="683832"/>
    <lineage>
        <taxon>Eukaryota</taxon>
        <taxon>Metazoa</taxon>
        <taxon>Chordata</taxon>
        <taxon>Craniata</taxon>
        <taxon>Vertebrata</taxon>
        <taxon>Euteleostomi</taxon>
        <taxon>Actinopterygii</taxon>
        <taxon>Neopterygii</taxon>
        <taxon>Teleostei</taxon>
        <taxon>Ostariophysi</taxon>
        <taxon>Cypriniformes</taxon>
        <taxon>Cyprinidae</taxon>
        <taxon>Labeoninae</taxon>
        <taxon>Labeonini</taxon>
        <taxon>Cirrhinus</taxon>
    </lineage>
</organism>
<evidence type="ECO:0000313" key="2">
    <source>
        <dbReference type="Proteomes" id="UP001529510"/>
    </source>
</evidence>
<keyword evidence="2" id="KW-1185">Reference proteome</keyword>